<dbReference type="GO" id="GO:0005634">
    <property type="term" value="C:nucleus"/>
    <property type="evidence" value="ECO:0007669"/>
    <property type="project" value="UniProtKB-SubCell"/>
</dbReference>
<sequence length="1056" mass="118069">MYFALTCVRGPFDQPPHFDEISPVLDTDVSNIATNAELLHVSNPIHEIPSYYFLSDVPDPEDEVFPSTEDYNNLEKRIQQTRGSRMKYQTYQTLHPNYSHPLLYELPHGGVDMTFGELQEISAHQQRELEAQQKILLTKEQRLKYLRNQDAQHQQTIAENDQLRKLRERVESQELKLKKLKALKGQAEQQKLNNGNLNSELESIKILFTEKEKELALAVAKVEQLTKQLEQIRIGAFTINGKINPDHPNAMAAIELDKLRKKLALHNKLNEQQSIKMNNQQDLLMKKRRDVSQMDKRIAELQLRLKKRLAQQLQQQHQKSNNAGQQNKVRPASNVAAVEPYHHAPRHQNISVDETHSDLAFSKEKPKYQSLPNNIYNNQENIAINETPVPGFKKTKPDDVIEDYQIPLVVSVDKFPTNDGNNSNSSQYPTKTKQISPSVNNDTPPKFPSNRLSANISNFLPKPFGSTYSTSMLSGRGSNSSQSNVIPDEVRQDGSGQSSPATSETSQNGIMVQNLSNFVPSTKSNSPQFTQADTTIPSKQFHYSSPESNNCDTTDSVQKKLNNNLPVTSVNGSTYNGSVDYKKSFNLLQSETYDDMKESKPNAQISPTITNDKPTLMTSTSKNITSDSGLTHSVNTASSKPQYASNSVIENTYMTRPTLPENHYVASLHHAESTHLNGNQGGQVSQTDHTSSGFQNKVKSISPLIPSTPTHRDLASDKGSFKANTPKNMRRKHSEFEHEEYVKTLKKTADSSRSVSTSSISAVSQYKPDTSDYTSSNDNRHWQINGENIPESVNQTSSSNSSGVSNGNQQNSSNNNTKSNKLKGPTTKNLPKKSLLKTNGSKSHSRRVCFDPLALLLDASLEGELGLVMETAHRVSNASASNEEGITPLHNAICAGHHDIVKFLVEFGCDVNAPDSDGWTPLHCAASCNNLYMVQLLVNHGACIFATTLSDHETAAKKCEEGEAGYEICSDYLYSVQEKLGIVNNGKVFTIFSYEAQNSDELTFKIGEEITVLRKGDENEKEWWWSRIKNREGYVARNMIGLQPRILAEESRWSNS</sequence>
<dbReference type="AlphaFoldDB" id="A0A6P7SKS9"/>
<feature type="region of interest" description="Disordered" evidence="10">
    <location>
        <begin position="414"/>
        <end position="454"/>
    </location>
</feature>
<dbReference type="GO" id="GO:0042981">
    <property type="term" value="P:regulation of apoptotic process"/>
    <property type="evidence" value="ECO:0007669"/>
    <property type="project" value="InterPro"/>
</dbReference>
<evidence type="ECO:0000256" key="2">
    <source>
        <dbReference type="ARBA" id="ARBA00022443"/>
    </source>
</evidence>
<dbReference type="PANTHER" id="PTHR24131:SF10">
    <property type="entry name" value="ANKYRIN-REPEAT, SH3-DOMAIN, AND PROLINE-RICH-REGION CONTAINING PROTEIN, ISOFORM B"/>
    <property type="match status" value="1"/>
</dbReference>
<dbReference type="GO" id="GO:0002039">
    <property type="term" value="F:p53 binding"/>
    <property type="evidence" value="ECO:0007669"/>
    <property type="project" value="InterPro"/>
</dbReference>
<feature type="region of interest" description="Disordered" evidence="10">
    <location>
        <begin position="597"/>
        <end position="616"/>
    </location>
</feature>
<feature type="compositionally biased region" description="Polar residues" evidence="10">
    <location>
        <begin position="767"/>
        <end position="777"/>
    </location>
</feature>
<reference evidence="13" key="1">
    <citation type="submission" date="2025-08" db="UniProtKB">
        <authorList>
            <consortium name="RefSeq"/>
        </authorList>
    </citation>
    <scope>IDENTIFICATION</scope>
</reference>
<feature type="compositionally biased region" description="Polar residues" evidence="10">
    <location>
        <begin position="494"/>
        <end position="509"/>
    </location>
</feature>
<keyword evidence="5 7" id="KW-0040">ANK repeat</keyword>
<dbReference type="PROSITE" id="PS50297">
    <property type="entry name" value="ANK_REP_REGION"/>
    <property type="match status" value="2"/>
</dbReference>
<evidence type="ECO:0000256" key="8">
    <source>
        <dbReference type="PROSITE-ProRule" id="PRU00192"/>
    </source>
</evidence>
<name>A0A6P7SKS9_9MOLL</name>
<dbReference type="InterPro" id="IPR036770">
    <property type="entry name" value="Ankyrin_rpt-contain_sf"/>
</dbReference>
<feature type="compositionally biased region" description="Polar residues" evidence="10">
    <location>
        <begin position="674"/>
        <end position="709"/>
    </location>
</feature>
<feature type="region of interest" description="Disordered" evidence="10">
    <location>
        <begin position="674"/>
        <end position="844"/>
    </location>
</feature>
<dbReference type="InterPro" id="IPR036028">
    <property type="entry name" value="SH3-like_dom_sf"/>
</dbReference>
<feature type="region of interest" description="Disordered" evidence="10">
    <location>
        <begin position="470"/>
        <end position="509"/>
    </location>
</feature>
<organism evidence="12 13">
    <name type="scientific">Octopus sinensis</name>
    <name type="common">East Asian common octopus</name>
    <dbReference type="NCBI Taxonomy" id="2607531"/>
    <lineage>
        <taxon>Eukaryota</taxon>
        <taxon>Metazoa</taxon>
        <taxon>Spiralia</taxon>
        <taxon>Lophotrochozoa</taxon>
        <taxon>Mollusca</taxon>
        <taxon>Cephalopoda</taxon>
        <taxon>Coleoidea</taxon>
        <taxon>Octopodiformes</taxon>
        <taxon>Octopoda</taxon>
        <taxon>Incirrata</taxon>
        <taxon>Octopodidae</taxon>
        <taxon>Octopus</taxon>
    </lineage>
</organism>
<keyword evidence="6" id="KW-0539">Nucleus</keyword>
<dbReference type="GO" id="GO:0006915">
    <property type="term" value="P:apoptotic process"/>
    <property type="evidence" value="ECO:0007669"/>
    <property type="project" value="UniProtKB-KW"/>
</dbReference>
<feature type="repeat" description="ANK" evidence="7">
    <location>
        <begin position="884"/>
        <end position="916"/>
    </location>
</feature>
<feature type="compositionally biased region" description="Polar residues" evidence="10">
    <location>
        <begin position="470"/>
        <end position="485"/>
    </location>
</feature>
<feature type="domain" description="SH3" evidence="11">
    <location>
        <begin position="983"/>
        <end position="1045"/>
    </location>
</feature>
<evidence type="ECO:0000313" key="13">
    <source>
        <dbReference type="RefSeq" id="XP_029638870.1"/>
    </source>
</evidence>
<dbReference type="RefSeq" id="XP_029638870.1">
    <property type="nucleotide sequence ID" value="XM_029783010.2"/>
</dbReference>
<dbReference type="InterPro" id="IPR002110">
    <property type="entry name" value="Ankyrin_rpt"/>
</dbReference>
<keyword evidence="12" id="KW-1185">Reference proteome</keyword>
<dbReference type="PANTHER" id="PTHR24131">
    <property type="entry name" value="APOPTOSIS-STIMULATING OF P53 PROTEIN"/>
    <property type="match status" value="1"/>
</dbReference>
<feature type="coiled-coil region" evidence="9">
    <location>
        <begin position="153"/>
        <end position="228"/>
    </location>
</feature>
<protein>
    <submittedName>
        <fullName evidence="13">Apoptosis-stimulating of p53 protein 2 isoform X1</fullName>
    </submittedName>
</protein>
<evidence type="ECO:0000256" key="7">
    <source>
        <dbReference type="PROSITE-ProRule" id="PRU00023"/>
    </source>
</evidence>
<dbReference type="SUPFAM" id="SSF48403">
    <property type="entry name" value="Ankyrin repeat"/>
    <property type="match status" value="1"/>
</dbReference>
<feature type="compositionally biased region" description="Basic and acidic residues" evidence="10">
    <location>
        <begin position="710"/>
        <end position="720"/>
    </location>
</feature>
<feature type="compositionally biased region" description="Low complexity" evidence="10">
    <location>
        <begin position="792"/>
        <end position="819"/>
    </location>
</feature>
<feature type="region of interest" description="Disordered" evidence="10">
    <location>
        <begin position="312"/>
        <end position="333"/>
    </location>
</feature>
<evidence type="ECO:0000313" key="12">
    <source>
        <dbReference type="Proteomes" id="UP000515154"/>
    </source>
</evidence>
<evidence type="ECO:0000256" key="6">
    <source>
        <dbReference type="ARBA" id="ARBA00023242"/>
    </source>
</evidence>
<dbReference type="Gene3D" id="1.25.40.20">
    <property type="entry name" value="Ankyrin repeat-containing domain"/>
    <property type="match status" value="1"/>
</dbReference>
<dbReference type="FunFam" id="1.25.40.20:FF:000008">
    <property type="entry name" value="Apoptosis-stimulating of p53 protein 2 isoform 1"/>
    <property type="match status" value="1"/>
</dbReference>
<feature type="compositionally biased region" description="Polar residues" evidence="10">
    <location>
        <begin position="601"/>
        <end position="616"/>
    </location>
</feature>
<proteinExistence type="predicted"/>
<keyword evidence="2 8" id="KW-0728">SH3 domain</keyword>
<dbReference type="SMART" id="SM00326">
    <property type="entry name" value="SH3"/>
    <property type="match status" value="1"/>
</dbReference>
<evidence type="ECO:0000256" key="4">
    <source>
        <dbReference type="ARBA" id="ARBA00022737"/>
    </source>
</evidence>
<feature type="repeat" description="ANK" evidence="7">
    <location>
        <begin position="917"/>
        <end position="949"/>
    </location>
</feature>
<gene>
    <name evidence="13" type="primary">LOC115214001</name>
</gene>
<comment type="subcellular location">
    <subcellularLocation>
        <location evidence="1">Nucleus</location>
    </subcellularLocation>
</comment>
<evidence type="ECO:0000256" key="3">
    <source>
        <dbReference type="ARBA" id="ARBA00022703"/>
    </source>
</evidence>
<dbReference type="Pfam" id="PF00018">
    <property type="entry name" value="SH3_1"/>
    <property type="match status" value="1"/>
</dbReference>
<keyword evidence="3" id="KW-0053">Apoptosis</keyword>
<evidence type="ECO:0000256" key="9">
    <source>
        <dbReference type="SAM" id="Coils"/>
    </source>
</evidence>
<dbReference type="SMART" id="SM00248">
    <property type="entry name" value="ANK"/>
    <property type="match status" value="2"/>
</dbReference>
<dbReference type="PROSITE" id="PS50088">
    <property type="entry name" value="ANK_REPEAT"/>
    <property type="match status" value="2"/>
</dbReference>
<dbReference type="PROSITE" id="PS50002">
    <property type="entry name" value="SH3"/>
    <property type="match status" value="1"/>
</dbReference>
<accession>A0A6P7SKS9</accession>
<dbReference type="KEGG" id="osn:115214001"/>
<feature type="compositionally biased region" description="Polar residues" evidence="10">
    <location>
        <begin position="418"/>
        <end position="443"/>
    </location>
</feature>
<dbReference type="InterPro" id="IPR047163">
    <property type="entry name" value="ASPP1/2"/>
</dbReference>
<feature type="compositionally biased region" description="Basic and acidic residues" evidence="10">
    <location>
        <begin position="734"/>
        <end position="750"/>
    </location>
</feature>
<evidence type="ECO:0000256" key="5">
    <source>
        <dbReference type="ARBA" id="ARBA00023043"/>
    </source>
</evidence>
<evidence type="ECO:0000259" key="11">
    <source>
        <dbReference type="PROSITE" id="PS50002"/>
    </source>
</evidence>
<dbReference type="Pfam" id="PF12796">
    <property type="entry name" value="Ank_2"/>
    <property type="match status" value="1"/>
</dbReference>
<dbReference type="SUPFAM" id="SSF50044">
    <property type="entry name" value="SH3-domain"/>
    <property type="match status" value="1"/>
</dbReference>
<keyword evidence="9" id="KW-0175">Coiled coil</keyword>
<dbReference type="InterPro" id="IPR001452">
    <property type="entry name" value="SH3_domain"/>
</dbReference>
<feature type="compositionally biased region" description="Low complexity" evidence="10">
    <location>
        <begin position="751"/>
        <end position="764"/>
    </location>
</feature>
<evidence type="ECO:0000256" key="10">
    <source>
        <dbReference type="SAM" id="MobiDB-lite"/>
    </source>
</evidence>
<evidence type="ECO:0000256" key="1">
    <source>
        <dbReference type="ARBA" id="ARBA00004123"/>
    </source>
</evidence>
<dbReference type="Proteomes" id="UP000515154">
    <property type="component" value="Linkage group LG7"/>
</dbReference>
<keyword evidence="4" id="KW-0677">Repeat</keyword>